<evidence type="ECO:0000256" key="11">
    <source>
        <dbReference type="ARBA" id="ARBA00023136"/>
    </source>
</evidence>
<keyword evidence="5 12" id="KW-0812">Transmembrane</keyword>
<dbReference type="HAMAP" id="MF_00188">
    <property type="entry name" value="Pept_M48_protease_HtpX"/>
    <property type="match status" value="1"/>
</dbReference>
<evidence type="ECO:0000259" key="13">
    <source>
        <dbReference type="Pfam" id="PF01435"/>
    </source>
</evidence>
<comment type="similarity">
    <text evidence="2 12">Belongs to the peptidase M48B family.</text>
</comment>
<comment type="cofactor">
    <cofactor evidence="12">
        <name>Zn(2+)</name>
        <dbReference type="ChEBI" id="CHEBI:29105"/>
    </cofactor>
    <text evidence="12">Binds 1 zinc ion per subunit.</text>
</comment>
<evidence type="ECO:0000313" key="14">
    <source>
        <dbReference type="EMBL" id="TKC93337.1"/>
    </source>
</evidence>
<dbReference type="PANTHER" id="PTHR43221">
    <property type="entry name" value="PROTEASE HTPX"/>
    <property type="match status" value="1"/>
</dbReference>
<dbReference type="GO" id="GO:0004222">
    <property type="term" value="F:metalloendopeptidase activity"/>
    <property type="evidence" value="ECO:0007669"/>
    <property type="project" value="UniProtKB-UniRule"/>
</dbReference>
<comment type="caution">
    <text evidence="14">The sequence shown here is derived from an EMBL/GenBank/DDBJ whole genome shotgun (WGS) entry which is preliminary data.</text>
</comment>
<dbReference type="Gene3D" id="3.30.2010.10">
    <property type="entry name" value="Metalloproteases ('zincins'), catalytic domain"/>
    <property type="match status" value="1"/>
</dbReference>
<dbReference type="GO" id="GO:0005886">
    <property type="term" value="C:plasma membrane"/>
    <property type="evidence" value="ECO:0007669"/>
    <property type="project" value="UniProtKB-SubCell"/>
</dbReference>
<keyword evidence="3 12" id="KW-1003">Cell membrane</keyword>
<evidence type="ECO:0000256" key="12">
    <source>
        <dbReference type="HAMAP-Rule" id="MF_00188"/>
    </source>
</evidence>
<evidence type="ECO:0000256" key="8">
    <source>
        <dbReference type="ARBA" id="ARBA00022833"/>
    </source>
</evidence>
<evidence type="ECO:0000256" key="1">
    <source>
        <dbReference type="ARBA" id="ARBA00004651"/>
    </source>
</evidence>
<protein>
    <recommendedName>
        <fullName evidence="12">Protease HtpX homolog</fullName>
        <ecNumber evidence="12">3.4.24.-</ecNumber>
    </recommendedName>
</protein>
<organism evidence="14 15">
    <name type="scientific">Polyangium fumosum</name>
    <dbReference type="NCBI Taxonomy" id="889272"/>
    <lineage>
        <taxon>Bacteria</taxon>
        <taxon>Pseudomonadati</taxon>
        <taxon>Myxococcota</taxon>
        <taxon>Polyangia</taxon>
        <taxon>Polyangiales</taxon>
        <taxon>Polyangiaceae</taxon>
        <taxon>Polyangium</taxon>
    </lineage>
</organism>
<evidence type="ECO:0000256" key="4">
    <source>
        <dbReference type="ARBA" id="ARBA00022670"/>
    </source>
</evidence>
<keyword evidence="8 12" id="KW-0862">Zinc</keyword>
<keyword evidence="15" id="KW-1185">Reference proteome</keyword>
<feature type="domain" description="Peptidase M48" evidence="13">
    <location>
        <begin position="86"/>
        <end position="300"/>
    </location>
</feature>
<proteinExistence type="inferred from homology"/>
<evidence type="ECO:0000256" key="7">
    <source>
        <dbReference type="ARBA" id="ARBA00022801"/>
    </source>
</evidence>
<gene>
    <name evidence="12 14" type="primary">htpX</name>
    <name evidence="14" type="ORF">E8A74_49655</name>
</gene>
<keyword evidence="10 12" id="KW-0482">Metalloprotease</keyword>
<feature type="binding site" evidence="12">
    <location>
        <position position="233"/>
    </location>
    <ligand>
        <name>Zn(2+)</name>
        <dbReference type="ChEBI" id="CHEBI:29105"/>
        <note>catalytic</note>
    </ligand>
</feature>
<feature type="binding site" evidence="12">
    <location>
        <position position="156"/>
    </location>
    <ligand>
        <name>Zn(2+)</name>
        <dbReference type="ChEBI" id="CHEBI:29105"/>
        <note>catalytic</note>
    </ligand>
</feature>
<dbReference type="EC" id="3.4.24.-" evidence="12"/>
<evidence type="ECO:0000256" key="5">
    <source>
        <dbReference type="ARBA" id="ARBA00022692"/>
    </source>
</evidence>
<dbReference type="OrthoDB" id="15218at2"/>
<dbReference type="Proteomes" id="UP000309215">
    <property type="component" value="Unassembled WGS sequence"/>
</dbReference>
<feature type="binding site" evidence="12">
    <location>
        <position position="152"/>
    </location>
    <ligand>
        <name>Zn(2+)</name>
        <dbReference type="ChEBI" id="CHEBI:29105"/>
        <note>catalytic</note>
    </ligand>
</feature>
<evidence type="ECO:0000256" key="9">
    <source>
        <dbReference type="ARBA" id="ARBA00022989"/>
    </source>
</evidence>
<dbReference type="GO" id="GO:0006508">
    <property type="term" value="P:proteolysis"/>
    <property type="evidence" value="ECO:0007669"/>
    <property type="project" value="UniProtKB-KW"/>
</dbReference>
<comment type="subcellular location">
    <subcellularLocation>
        <location evidence="1 12">Cell membrane</location>
        <topology evidence="1 12">Multi-pass membrane protein</topology>
    </subcellularLocation>
</comment>
<dbReference type="GO" id="GO:0008270">
    <property type="term" value="F:zinc ion binding"/>
    <property type="evidence" value="ECO:0007669"/>
    <property type="project" value="UniProtKB-UniRule"/>
</dbReference>
<feature type="transmembrane region" description="Helical" evidence="12">
    <location>
        <begin position="43"/>
        <end position="66"/>
    </location>
</feature>
<keyword evidence="4 12" id="KW-0645">Protease</keyword>
<evidence type="ECO:0000256" key="10">
    <source>
        <dbReference type="ARBA" id="ARBA00023049"/>
    </source>
</evidence>
<feature type="active site" evidence="12">
    <location>
        <position position="153"/>
    </location>
</feature>
<dbReference type="AlphaFoldDB" id="A0A4U1IHY6"/>
<keyword evidence="6 12" id="KW-0479">Metal-binding</keyword>
<reference evidence="14 15" key="1">
    <citation type="submission" date="2019-04" db="EMBL/GenBank/DDBJ databases">
        <authorList>
            <person name="Li Y."/>
            <person name="Wang J."/>
        </authorList>
    </citation>
    <scope>NUCLEOTIDE SEQUENCE [LARGE SCALE GENOMIC DNA]</scope>
    <source>
        <strain evidence="14 15">DSM 14668</strain>
    </source>
</reference>
<dbReference type="NCBIfam" id="NF003965">
    <property type="entry name" value="PRK05457.1"/>
    <property type="match status" value="1"/>
</dbReference>
<dbReference type="InterPro" id="IPR050083">
    <property type="entry name" value="HtpX_protease"/>
</dbReference>
<evidence type="ECO:0000256" key="3">
    <source>
        <dbReference type="ARBA" id="ARBA00022475"/>
    </source>
</evidence>
<dbReference type="CDD" id="cd07335">
    <property type="entry name" value="M48B_HtpX_like"/>
    <property type="match status" value="1"/>
</dbReference>
<keyword evidence="11 12" id="KW-0472">Membrane</keyword>
<dbReference type="InterPro" id="IPR001915">
    <property type="entry name" value="Peptidase_M48"/>
</dbReference>
<keyword evidence="9 12" id="KW-1133">Transmembrane helix</keyword>
<accession>A0A4U1IHY6</accession>
<evidence type="ECO:0000256" key="6">
    <source>
        <dbReference type="ARBA" id="ARBA00022723"/>
    </source>
</evidence>
<keyword evidence="7 12" id="KW-0378">Hydrolase</keyword>
<name>A0A4U1IHY6_9BACT</name>
<dbReference type="Pfam" id="PF01435">
    <property type="entry name" value="Peptidase_M48"/>
    <property type="match status" value="1"/>
</dbReference>
<sequence>MKGTFITRIALFVLTNLAVVAMLAILAQLFGLERFLVQQGVRISLPGLLVTAALIGFGGSLISLFLSKTMAKWSTGAHVVDVPQTAEEAWLVQTVERLARDAGIGRPEVAIYDSQEMNAFATGARRNNALVAVSTGLLRNMQRSEVEAVLGHELAHVANGDMVTLTLLQGVLNTFVIFLSRVVGFLIDRFLSRSEDGEERGPGIAYFVSSIVLQIVFGILASLIVAWFSRRREFRADDGGAELVGKQAMARALNRLRMQQGEPSLLPASMQAFGIRGGRMIALFSSHPPLEDRISRLLSEEGRARDEHQKPYVRRSRVM</sequence>
<evidence type="ECO:0000313" key="15">
    <source>
        <dbReference type="Proteomes" id="UP000309215"/>
    </source>
</evidence>
<dbReference type="RefSeq" id="WP_136936234.1">
    <property type="nucleotide sequence ID" value="NZ_SSMQ01000124.1"/>
</dbReference>
<feature type="transmembrane region" description="Helical" evidence="12">
    <location>
        <begin position="171"/>
        <end position="191"/>
    </location>
</feature>
<dbReference type="PANTHER" id="PTHR43221:SF1">
    <property type="entry name" value="PROTEASE HTPX"/>
    <property type="match status" value="1"/>
</dbReference>
<feature type="transmembrane region" description="Helical" evidence="12">
    <location>
        <begin position="203"/>
        <end position="228"/>
    </location>
</feature>
<dbReference type="InterPro" id="IPR022919">
    <property type="entry name" value="Pept_M48_protease_HtpX"/>
</dbReference>
<evidence type="ECO:0000256" key="2">
    <source>
        <dbReference type="ARBA" id="ARBA00009779"/>
    </source>
</evidence>
<feature type="transmembrane region" description="Helical" evidence="12">
    <location>
        <begin position="9"/>
        <end position="31"/>
    </location>
</feature>
<dbReference type="EMBL" id="SSMQ01000124">
    <property type="protein sequence ID" value="TKC93337.1"/>
    <property type="molecule type" value="Genomic_DNA"/>
</dbReference>